<keyword evidence="3" id="KW-1185">Reference proteome</keyword>
<dbReference type="RefSeq" id="WP_125003352.1">
    <property type="nucleotide sequence ID" value="NZ_BHYK01000018.1"/>
</dbReference>
<feature type="transmembrane region" description="Helical" evidence="1">
    <location>
        <begin position="37"/>
        <end position="58"/>
    </location>
</feature>
<dbReference type="OrthoDB" id="9816138at2"/>
<comment type="caution">
    <text evidence="2">The sequence shown here is derived from an EMBL/GenBank/DDBJ whole genome shotgun (WGS) entry which is preliminary data.</text>
</comment>
<keyword evidence="1" id="KW-0812">Transmembrane</keyword>
<evidence type="ECO:0000313" key="2">
    <source>
        <dbReference type="EMBL" id="GCD11490.1"/>
    </source>
</evidence>
<keyword evidence="1" id="KW-0472">Membrane</keyword>
<sequence length="250" mass="27616">MFKLIKYELRSNFLTILGSCISVIIASLLLMTKKGTWGVGVPGLSACLTIGALIVIFISSLKIMSRYLYGDEGYLLFTLPQSGASIIASRLITALIQICIISFVCFLMSYFTVTEKIDLSFLRNLKLSGVLFYIIQYIWGLVYFLTFIYFCMVIGKVALKGKKLGKIGSFIIFIILSIALSWLSTKITNIFPQTLNFGGSSIANNFGASNSDFSISGGRLNIASTIFDIITFVGFFLSTTYLIDKKLDLS</sequence>
<feature type="transmembrane region" description="Helical" evidence="1">
    <location>
        <begin position="12"/>
        <end position="31"/>
    </location>
</feature>
<protein>
    <submittedName>
        <fullName evidence="2">ABC transporter permease</fullName>
    </submittedName>
</protein>
<dbReference type="Proteomes" id="UP000287872">
    <property type="component" value="Unassembled WGS sequence"/>
</dbReference>
<accession>A0A401UPN8</accession>
<dbReference type="EMBL" id="BHYK01000018">
    <property type="protein sequence ID" value="GCD11490.1"/>
    <property type="molecule type" value="Genomic_DNA"/>
</dbReference>
<proteinExistence type="predicted"/>
<evidence type="ECO:0000313" key="3">
    <source>
        <dbReference type="Proteomes" id="UP000287872"/>
    </source>
</evidence>
<reference evidence="2 3" key="1">
    <citation type="submission" date="2018-11" db="EMBL/GenBank/DDBJ databases">
        <title>Genome sequencing and assembly of Clostridium tagluense strain A121.</title>
        <authorList>
            <person name="Murakami T."/>
            <person name="Segawa T."/>
            <person name="Shcherbakova V.A."/>
            <person name="Mori H."/>
            <person name="Yoshimura Y."/>
        </authorList>
    </citation>
    <scope>NUCLEOTIDE SEQUENCE [LARGE SCALE GENOMIC DNA]</scope>
    <source>
        <strain evidence="2 3">A121</strain>
    </source>
</reference>
<feature type="transmembrane region" description="Helical" evidence="1">
    <location>
        <begin position="131"/>
        <end position="155"/>
    </location>
</feature>
<feature type="transmembrane region" description="Helical" evidence="1">
    <location>
        <begin position="91"/>
        <end position="111"/>
    </location>
</feature>
<evidence type="ECO:0000256" key="1">
    <source>
        <dbReference type="SAM" id="Phobius"/>
    </source>
</evidence>
<organism evidence="2 3">
    <name type="scientific">Clostridium tagluense</name>
    <dbReference type="NCBI Taxonomy" id="360422"/>
    <lineage>
        <taxon>Bacteria</taxon>
        <taxon>Bacillati</taxon>
        <taxon>Bacillota</taxon>
        <taxon>Clostridia</taxon>
        <taxon>Eubacteriales</taxon>
        <taxon>Clostridiaceae</taxon>
        <taxon>Clostridium</taxon>
    </lineage>
</organism>
<keyword evidence="1" id="KW-1133">Transmembrane helix</keyword>
<name>A0A401UPN8_9CLOT</name>
<dbReference type="AlphaFoldDB" id="A0A401UPN8"/>
<gene>
    <name evidence="2" type="ORF">Ctaglu_31130</name>
</gene>
<feature type="transmembrane region" description="Helical" evidence="1">
    <location>
        <begin position="222"/>
        <end position="243"/>
    </location>
</feature>
<feature type="transmembrane region" description="Helical" evidence="1">
    <location>
        <begin position="167"/>
        <end position="185"/>
    </location>
</feature>